<reference evidence="15 16" key="1">
    <citation type="submission" date="2020-02" db="EMBL/GenBank/DDBJ databases">
        <title>Bacillus aquiflavi sp. nov., isolated from yellow water of strong flavor Chinese baijiu in Yibin region of China.</title>
        <authorList>
            <person name="Xie J."/>
        </authorList>
    </citation>
    <scope>NUCLEOTIDE SEQUENCE [LARGE SCALE GENOMIC DNA]</scope>
    <source>
        <strain evidence="15 16">3H-10</strain>
    </source>
</reference>
<dbReference type="EC" id="3.5.4.10" evidence="11"/>
<dbReference type="Pfam" id="PF00551">
    <property type="entry name" value="Formyl_trans_N"/>
    <property type="match status" value="1"/>
</dbReference>
<dbReference type="GO" id="GO:0006189">
    <property type="term" value="P:'de novo' IMP biosynthetic process"/>
    <property type="evidence" value="ECO:0007669"/>
    <property type="project" value="UniProtKB-UniRule"/>
</dbReference>
<dbReference type="InterPro" id="IPR036477">
    <property type="entry name" value="Formyl_transf_N_sf"/>
</dbReference>
<dbReference type="UniPathway" id="UPA00074">
    <property type="reaction ID" value="UER00126"/>
</dbReference>
<dbReference type="HAMAP" id="MF_01930">
    <property type="entry name" value="PurN"/>
    <property type="match status" value="1"/>
</dbReference>
<feature type="binding site" evidence="12">
    <location>
        <begin position="12"/>
        <end position="14"/>
    </location>
    <ligand>
        <name>N(1)-(5-phospho-beta-D-ribosyl)glycinamide</name>
        <dbReference type="ChEBI" id="CHEBI:143788"/>
    </ligand>
</feature>
<feature type="binding site" evidence="12">
    <location>
        <begin position="90"/>
        <end position="93"/>
    </location>
    <ligand>
        <name>(6R)-10-formyltetrahydrofolate</name>
        <dbReference type="ChEBI" id="CHEBI:195366"/>
    </ligand>
</feature>
<comment type="similarity">
    <text evidence="12">Belongs to the GART family.</text>
</comment>
<keyword evidence="8 11" id="KW-0511">Multifunctional enzyme</keyword>
<comment type="pathway">
    <text evidence="2 11">Purine metabolism; IMP biosynthesis via de novo pathway; 5-formamido-1-(5-phospho-D-ribosyl)imidazole-4-carboxamide from 5-amino-1-(5-phospho-D-ribosyl)imidazole-4-carboxamide (10-formyl THF route): step 1/1.</text>
</comment>
<dbReference type="InterPro" id="IPR002695">
    <property type="entry name" value="PurH-like"/>
</dbReference>
<dbReference type="SUPFAM" id="SSF53927">
    <property type="entry name" value="Cytidine deaminase-like"/>
    <property type="match status" value="1"/>
</dbReference>
<organism evidence="15 16">
    <name type="scientific">Bacillus aquiflavi</name>
    <dbReference type="NCBI Taxonomy" id="2672567"/>
    <lineage>
        <taxon>Bacteria</taxon>
        <taxon>Bacillati</taxon>
        <taxon>Bacillota</taxon>
        <taxon>Bacilli</taxon>
        <taxon>Bacillales</taxon>
        <taxon>Bacillaceae</taxon>
        <taxon>Bacillus</taxon>
    </lineage>
</organism>
<dbReference type="GO" id="GO:0003937">
    <property type="term" value="F:IMP cyclohydrolase activity"/>
    <property type="evidence" value="ECO:0007669"/>
    <property type="project" value="UniProtKB-UniRule"/>
</dbReference>
<keyword evidence="16" id="KW-1185">Reference proteome</keyword>
<dbReference type="InterPro" id="IPR036914">
    <property type="entry name" value="MGS-like_dom_sf"/>
</dbReference>
<evidence type="ECO:0000256" key="10">
    <source>
        <dbReference type="ARBA" id="ARBA00050687"/>
    </source>
</evidence>
<evidence type="ECO:0000256" key="9">
    <source>
        <dbReference type="ARBA" id="ARBA00050488"/>
    </source>
</evidence>
<comment type="pathway">
    <text evidence="3 12">Purine metabolism; IMP biosynthesis via de novo pathway; N(2)-formyl-N(1)-(5-phospho-D-ribosyl)glycinamide from N(1)-(5-phospho-D-ribosyl)glycinamide (10-formyl THF route): step 1/1.</text>
</comment>
<dbReference type="Gene3D" id="3.40.50.170">
    <property type="entry name" value="Formyl transferase, N-terminal domain"/>
    <property type="match status" value="1"/>
</dbReference>
<dbReference type="InterPro" id="IPR004607">
    <property type="entry name" value="GART"/>
</dbReference>
<comment type="function">
    <text evidence="12">Catalyzes the transfer of a formyl group from 10-formyltetrahydrofolate to 5-phospho-ribosyl-glycinamide (GAR), producing 5-phospho-ribosyl-N-formylglycinamide (FGAR) and tetrahydrofolate.</text>
</comment>
<evidence type="ECO:0000256" key="1">
    <source>
        <dbReference type="ARBA" id="ARBA00004844"/>
    </source>
</evidence>
<keyword evidence="7 11" id="KW-0378">Hydrolase</keyword>
<dbReference type="InterPro" id="IPR016193">
    <property type="entry name" value="Cytidine_deaminase-like"/>
</dbReference>
<dbReference type="NCBIfam" id="TIGR00639">
    <property type="entry name" value="PurN"/>
    <property type="match status" value="1"/>
</dbReference>
<comment type="catalytic activity">
    <reaction evidence="12">
        <text>N(1)-(5-phospho-beta-D-ribosyl)glycinamide + (6R)-10-formyltetrahydrofolate = N(2)-formyl-N(1)-(5-phospho-beta-D-ribosyl)glycinamide + (6S)-5,6,7,8-tetrahydrofolate + H(+)</text>
        <dbReference type="Rhea" id="RHEA:15053"/>
        <dbReference type="ChEBI" id="CHEBI:15378"/>
        <dbReference type="ChEBI" id="CHEBI:57453"/>
        <dbReference type="ChEBI" id="CHEBI:143788"/>
        <dbReference type="ChEBI" id="CHEBI:147286"/>
        <dbReference type="ChEBI" id="CHEBI:195366"/>
        <dbReference type="EC" id="2.1.2.2"/>
    </reaction>
</comment>
<comment type="pathway">
    <text evidence="1 11">Purine metabolism; IMP biosynthesis via de novo pathway; IMP from 5-formamido-1-(5-phospho-D-ribosyl)imidazole-4-carboxamide: step 1/1.</text>
</comment>
<dbReference type="SMART" id="SM00798">
    <property type="entry name" value="AICARFT_IMPCHas"/>
    <property type="match status" value="1"/>
</dbReference>
<evidence type="ECO:0000259" key="13">
    <source>
        <dbReference type="PROSITE" id="PS51855"/>
    </source>
</evidence>
<dbReference type="NCBIfam" id="TIGR00355">
    <property type="entry name" value="purH"/>
    <property type="match status" value="1"/>
</dbReference>
<protein>
    <recommendedName>
        <fullName evidence="11">Bifunctional purine biosynthesis protein PurH</fullName>
    </recommendedName>
    <domain>
        <recommendedName>
            <fullName evidence="11">Phosphoribosylaminoimidazolecarboxamide formyltransferase</fullName>
            <ecNumber evidence="11">2.1.2.3</ecNumber>
        </recommendedName>
        <alternativeName>
            <fullName evidence="11">AICAR transformylase</fullName>
        </alternativeName>
    </domain>
    <domain>
        <recommendedName>
            <fullName evidence="11">IMP cyclohydrolase</fullName>
            <ecNumber evidence="11">3.5.4.10</ecNumber>
        </recommendedName>
        <alternativeName>
            <fullName evidence="11">ATIC</fullName>
        </alternativeName>
        <alternativeName>
            <fullName evidence="11">IMP synthase</fullName>
        </alternativeName>
        <alternativeName>
            <fullName evidence="11">Inosinicase</fullName>
        </alternativeName>
    </domain>
</protein>
<dbReference type="Gene3D" id="3.40.140.20">
    <property type="match status" value="2"/>
</dbReference>
<dbReference type="CDD" id="cd08645">
    <property type="entry name" value="FMT_core_GART"/>
    <property type="match status" value="1"/>
</dbReference>
<comment type="domain">
    <text evidence="11">The IMP cyclohydrolase activity resides in the N-terminal region.</text>
</comment>
<evidence type="ECO:0000313" key="15">
    <source>
        <dbReference type="EMBL" id="NEY82557.1"/>
    </source>
</evidence>
<evidence type="ECO:0000256" key="12">
    <source>
        <dbReference type="HAMAP-Rule" id="MF_01930"/>
    </source>
</evidence>
<dbReference type="EC" id="2.1.2.3" evidence="11"/>
<reference evidence="14 17" key="2">
    <citation type="submission" date="2020-07" db="EMBL/GenBank/DDBJ databases">
        <authorList>
            <person name="Feng H."/>
        </authorList>
    </citation>
    <scope>NUCLEOTIDE SEQUENCE [LARGE SCALE GENOMIC DNA]</scope>
    <source>
        <strain evidence="14">S-12</strain>
        <strain evidence="17">s-12</strain>
    </source>
</reference>
<dbReference type="FunFam" id="3.40.50.170:FF:000007">
    <property type="entry name" value="Phosphoribosylglycinamide formyltransferase"/>
    <property type="match status" value="1"/>
</dbReference>
<dbReference type="InterPro" id="IPR011607">
    <property type="entry name" value="MGS-like_dom"/>
</dbReference>
<dbReference type="NCBIfam" id="NF002049">
    <property type="entry name" value="PRK00881.1"/>
    <property type="match status" value="1"/>
</dbReference>
<dbReference type="HAMAP" id="MF_00139">
    <property type="entry name" value="PurH"/>
    <property type="match status" value="1"/>
</dbReference>
<comment type="caution">
    <text evidence="15">The sequence shown here is derived from an EMBL/GenBank/DDBJ whole genome shotgun (WGS) entry which is preliminary data.</text>
</comment>
<feature type="active site" description="Proton donor" evidence="12">
    <location>
        <position position="109"/>
    </location>
</feature>
<evidence type="ECO:0000256" key="4">
    <source>
        <dbReference type="ARBA" id="ARBA00007667"/>
    </source>
</evidence>
<feature type="domain" description="MGS-like" evidence="13">
    <location>
        <begin position="188"/>
        <end position="336"/>
    </location>
</feature>
<keyword evidence="6 11" id="KW-0658">Purine biosynthesis</keyword>
<comment type="similarity">
    <text evidence="4 11">Belongs to the PurH family.</text>
</comment>
<dbReference type="Proteomes" id="UP000472971">
    <property type="component" value="Unassembled WGS sequence"/>
</dbReference>
<evidence type="ECO:0000256" key="11">
    <source>
        <dbReference type="HAMAP-Rule" id="MF_00139"/>
    </source>
</evidence>
<dbReference type="GO" id="GO:0005829">
    <property type="term" value="C:cytosol"/>
    <property type="evidence" value="ECO:0007669"/>
    <property type="project" value="TreeGrafter"/>
</dbReference>
<dbReference type="Gene3D" id="3.40.50.1380">
    <property type="entry name" value="Methylglyoxal synthase-like domain"/>
    <property type="match status" value="1"/>
</dbReference>
<dbReference type="Proteomes" id="UP000570010">
    <property type="component" value="Unassembled WGS sequence"/>
</dbReference>
<evidence type="ECO:0000256" key="3">
    <source>
        <dbReference type="ARBA" id="ARBA00005054"/>
    </source>
</evidence>
<dbReference type="SMART" id="SM00851">
    <property type="entry name" value="MGS"/>
    <property type="match status" value="1"/>
</dbReference>
<evidence type="ECO:0000256" key="6">
    <source>
        <dbReference type="ARBA" id="ARBA00022755"/>
    </source>
</evidence>
<comment type="catalytic activity">
    <reaction evidence="9 11">
        <text>(6R)-10-formyltetrahydrofolate + 5-amino-1-(5-phospho-beta-D-ribosyl)imidazole-4-carboxamide = 5-formamido-1-(5-phospho-D-ribosyl)imidazole-4-carboxamide + (6S)-5,6,7,8-tetrahydrofolate</text>
        <dbReference type="Rhea" id="RHEA:22192"/>
        <dbReference type="ChEBI" id="CHEBI:57453"/>
        <dbReference type="ChEBI" id="CHEBI:58467"/>
        <dbReference type="ChEBI" id="CHEBI:58475"/>
        <dbReference type="ChEBI" id="CHEBI:195366"/>
        <dbReference type="EC" id="2.1.2.3"/>
    </reaction>
</comment>
<dbReference type="SUPFAM" id="SSF52335">
    <property type="entry name" value="Methylglyoxal synthase-like"/>
    <property type="match status" value="1"/>
</dbReference>
<dbReference type="CDD" id="cd01421">
    <property type="entry name" value="IMPCH"/>
    <property type="match status" value="1"/>
</dbReference>
<sequence>MKNIALFASGSGSNFQAIIDAVKVKKLNVNVKLLVCDKPNAFVIERAKLAGIPYFSFRAKDFNNKAEYEMAILQQLKAHHVEFIVLAGYMRLIGSTLLQEFEGKIVNIHPSLLPAFPGKDAIGQALAAGVKVSGVTIHYVDEGMDTGPIISQETVKIDDDETKESLQTKIHQIEHQLYPVVLQKILGGKAMGKKRALISVSDKTGVAEFAKQLSELGFEIISTGGTSKALIESGVPVIGISEVTGFPEILEGRVKTLHPMIHGGLLAKFAEQTHKEQLEKHQIEKIDLVCVNLYPFQQTIAKEGVTTEEAIENIDIGGPTMLRAAAKNNEYVTVVVDPSDYQTVIDELTANGETTKETRRKLAAKVFRHTAAYDALIAEYMTHLAGDETPEKMTVTYELKQSLRYGENPHQKAAFYQKPLGSQFSIANATQLHGKELSYNNINDANAALQIVKEFTEPAAVAVKHMNPCGVGIGTTIYDAYSKAYEADPISIFGGIIALNREVDQKTAEKLHEIFLEIIIAPSFSEEAIAILTGKKNIRLLTVPFEQAEKKETLLTSVEGGLLVQEADVFNLDNAEIVIPTKRKPTEEEWKSLKLGWKVVKHVKSNAIVVAKDDVTIGIGAGQMNRVGAAKIALEQAGDRATGAALASDAFFPMDDTVEAAAKSGIAVIIQPGGSIRDQDSIKKADEYGIAMVFTGIRHFKH</sequence>
<dbReference type="Pfam" id="PF01808">
    <property type="entry name" value="AICARFT_IMPCHas"/>
    <property type="match status" value="1"/>
</dbReference>
<dbReference type="FunFam" id="3.40.140.20:FF:000001">
    <property type="entry name" value="Bifunctional purine biosynthesis protein PurH"/>
    <property type="match status" value="1"/>
</dbReference>
<dbReference type="SUPFAM" id="SSF53328">
    <property type="entry name" value="Formyltransferase"/>
    <property type="match status" value="1"/>
</dbReference>
<feature type="binding site" evidence="12">
    <location>
        <position position="107"/>
    </location>
    <ligand>
        <name>(6R)-10-formyltetrahydrofolate</name>
        <dbReference type="ChEBI" id="CHEBI:195366"/>
    </ligand>
</feature>
<evidence type="ECO:0000313" key="16">
    <source>
        <dbReference type="Proteomes" id="UP000472971"/>
    </source>
</evidence>
<dbReference type="GO" id="GO:0004644">
    <property type="term" value="F:phosphoribosylglycinamide formyltransferase activity"/>
    <property type="evidence" value="ECO:0007669"/>
    <property type="project" value="UniProtKB-UniRule"/>
</dbReference>
<proteinExistence type="inferred from homology"/>
<dbReference type="InterPro" id="IPR024051">
    <property type="entry name" value="AICAR_Tfase_dup_dom_sf"/>
</dbReference>
<accession>A0A6B3W239</accession>
<dbReference type="EMBL" id="JAAIWN010000038">
    <property type="protein sequence ID" value="NEY82557.1"/>
    <property type="molecule type" value="Genomic_DNA"/>
</dbReference>
<evidence type="ECO:0000256" key="7">
    <source>
        <dbReference type="ARBA" id="ARBA00022801"/>
    </source>
</evidence>
<dbReference type="PROSITE" id="PS51855">
    <property type="entry name" value="MGS"/>
    <property type="match status" value="1"/>
</dbReference>
<dbReference type="AlphaFoldDB" id="A0A6B3W239"/>
<evidence type="ECO:0000313" key="17">
    <source>
        <dbReference type="Proteomes" id="UP000570010"/>
    </source>
</evidence>
<keyword evidence="5 11" id="KW-0808">Transferase</keyword>
<feature type="site" description="Raises pKa of active site His" evidence="12">
    <location>
        <position position="145"/>
    </location>
</feature>
<dbReference type="EMBL" id="JACEIO010000038">
    <property type="protein sequence ID" value="MBA4538238.1"/>
    <property type="molecule type" value="Genomic_DNA"/>
</dbReference>
<dbReference type="FunFam" id="3.40.50.1380:FF:000001">
    <property type="entry name" value="Bifunctional purine biosynthesis protein PurH"/>
    <property type="match status" value="1"/>
</dbReference>
<evidence type="ECO:0000313" key="14">
    <source>
        <dbReference type="EMBL" id="MBA4538238.1"/>
    </source>
</evidence>
<evidence type="ECO:0000256" key="2">
    <source>
        <dbReference type="ARBA" id="ARBA00004954"/>
    </source>
</evidence>
<dbReference type="Pfam" id="PF02142">
    <property type="entry name" value="MGS"/>
    <property type="match status" value="1"/>
</dbReference>
<dbReference type="PANTHER" id="PTHR11692">
    <property type="entry name" value="BIFUNCTIONAL PURINE BIOSYNTHESIS PROTEIN PURH"/>
    <property type="match status" value="1"/>
</dbReference>
<comment type="catalytic activity">
    <reaction evidence="10 11">
        <text>IMP + H2O = 5-formamido-1-(5-phospho-D-ribosyl)imidazole-4-carboxamide</text>
        <dbReference type="Rhea" id="RHEA:18445"/>
        <dbReference type="ChEBI" id="CHEBI:15377"/>
        <dbReference type="ChEBI" id="CHEBI:58053"/>
        <dbReference type="ChEBI" id="CHEBI:58467"/>
        <dbReference type="EC" id="3.5.4.10"/>
    </reaction>
</comment>
<dbReference type="InterPro" id="IPR002376">
    <property type="entry name" value="Formyl_transf_N"/>
</dbReference>
<evidence type="ECO:0000256" key="8">
    <source>
        <dbReference type="ARBA" id="ARBA00023268"/>
    </source>
</evidence>
<evidence type="ECO:0000256" key="5">
    <source>
        <dbReference type="ARBA" id="ARBA00022679"/>
    </source>
</evidence>
<feature type="binding site" evidence="12">
    <location>
        <position position="65"/>
    </location>
    <ligand>
        <name>(6R)-10-formyltetrahydrofolate</name>
        <dbReference type="ChEBI" id="CHEBI:195366"/>
    </ligand>
</feature>
<dbReference type="FunFam" id="3.40.140.20:FF:000002">
    <property type="entry name" value="Bifunctional purine biosynthesis protein PurH"/>
    <property type="match status" value="1"/>
</dbReference>
<name>A0A6B3W239_9BACI</name>
<dbReference type="PROSITE" id="PS00373">
    <property type="entry name" value="GART"/>
    <property type="match status" value="1"/>
</dbReference>
<gene>
    <name evidence="11 15" type="primary">purH</name>
    <name evidence="12" type="synonym">purN</name>
    <name evidence="15" type="ORF">G4D64_13840</name>
    <name evidence="14" type="ORF">H1Z61_14115</name>
</gene>
<dbReference type="GO" id="GO:0004643">
    <property type="term" value="F:phosphoribosylaminoimidazolecarboxamide formyltransferase activity"/>
    <property type="evidence" value="ECO:0007669"/>
    <property type="project" value="UniProtKB-UniRule"/>
</dbReference>
<dbReference type="PANTHER" id="PTHR11692:SF0">
    <property type="entry name" value="BIFUNCTIONAL PURINE BIOSYNTHESIS PROTEIN ATIC"/>
    <property type="match status" value="1"/>
</dbReference>
<dbReference type="InterPro" id="IPR001555">
    <property type="entry name" value="GART_AS"/>
</dbReference>